<dbReference type="EMBL" id="JAFEUZ010000015">
    <property type="protein sequence ID" value="KAG5482827.1"/>
    <property type="molecule type" value="Genomic_DNA"/>
</dbReference>
<gene>
    <name evidence="1" type="ORF">LSCM1_06858</name>
</gene>
<dbReference type="AlphaFoldDB" id="A0A836KRF3"/>
<protein>
    <submittedName>
        <fullName evidence="1">Uncharacterized protein</fullName>
    </submittedName>
</protein>
<name>A0A836KRF3_9TRYP</name>
<keyword evidence="2" id="KW-1185">Reference proteome</keyword>
<comment type="caution">
    <text evidence="1">The sequence shown here is derived from an EMBL/GenBank/DDBJ whole genome shotgun (WGS) entry which is preliminary data.</text>
</comment>
<dbReference type="KEGG" id="lmat:92516774"/>
<sequence>MRWRWSCRKLFSLDITMSQRSSISSSARHSSWKRWRSSTAKRCSTRSAKLFPVVSEFSPVNISLVTAAAAAAVVAEVLPELVLRRTSPKRAAGARGTSAGLGVLQTVKSTDDTGPSAGLSLAPGVVPEPEPSVVLRGVLIASCCAAPAAAVVMVVSRLVDSGFIASDVDSDVNR</sequence>
<reference evidence="2" key="2">
    <citation type="journal article" date="2021" name="Sci. Data">
        <title>Chromosome-scale genome sequencing, assembly and annotation of six genomes from subfamily Leishmaniinae.</title>
        <authorList>
            <person name="Almutairi H."/>
            <person name="Urbaniak M.D."/>
            <person name="Bates M.D."/>
            <person name="Jariyapan N."/>
            <person name="Kwakye-Nuako G."/>
            <person name="Thomaz Soccol V."/>
            <person name="Al-Salem W.S."/>
            <person name="Dillon R.J."/>
            <person name="Bates P.A."/>
            <person name="Gatherer D."/>
        </authorList>
    </citation>
    <scope>NUCLEOTIDE SEQUENCE [LARGE SCALE GENOMIC DNA]</scope>
</reference>
<evidence type="ECO:0000313" key="1">
    <source>
        <dbReference type="EMBL" id="KAG5482827.1"/>
    </source>
</evidence>
<accession>A0A836KRF3</accession>
<dbReference type="RefSeq" id="XP_067179933.1">
    <property type="nucleotide sequence ID" value="XM_067324262.1"/>
</dbReference>
<dbReference type="GeneID" id="92516774"/>
<reference evidence="2" key="1">
    <citation type="journal article" date="2021" name="Microbiol. Resour. Announc.">
        <title>LGAAP: Leishmaniinae Genome Assembly and Annotation Pipeline.</title>
        <authorList>
            <person name="Almutairi H."/>
            <person name="Urbaniak M.D."/>
            <person name="Bates M.D."/>
            <person name="Jariyapan N."/>
            <person name="Kwakye-Nuako G."/>
            <person name="Thomaz-Soccol V."/>
            <person name="Al-Salem W.S."/>
            <person name="Dillon R.J."/>
            <person name="Bates P.A."/>
            <person name="Gatherer D."/>
        </authorList>
    </citation>
    <scope>NUCLEOTIDE SEQUENCE [LARGE SCALE GENOMIC DNA]</scope>
</reference>
<evidence type="ECO:0000313" key="2">
    <source>
        <dbReference type="Proteomes" id="UP000673552"/>
    </source>
</evidence>
<proteinExistence type="predicted"/>
<dbReference type="Proteomes" id="UP000673552">
    <property type="component" value="Unassembled WGS sequence"/>
</dbReference>
<organism evidence="1 2">
    <name type="scientific">Leishmania martiniquensis</name>
    <dbReference type="NCBI Taxonomy" id="1580590"/>
    <lineage>
        <taxon>Eukaryota</taxon>
        <taxon>Discoba</taxon>
        <taxon>Euglenozoa</taxon>
        <taxon>Kinetoplastea</taxon>
        <taxon>Metakinetoplastina</taxon>
        <taxon>Trypanosomatida</taxon>
        <taxon>Trypanosomatidae</taxon>
        <taxon>Leishmaniinae</taxon>
        <taxon>Leishmania</taxon>
    </lineage>
</organism>